<reference evidence="8" key="1">
    <citation type="submission" date="2016-10" db="EMBL/GenBank/DDBJ databases">
        <authorList>
            <person name="Varghese N."/>
            <person name="Submissions S."/>
        </authorList>
    </citation>
    <scope>NUCLEOTIDE SEQUENCE [LARGE SCALE GENOMIC DNA]</scope>
    <source>
        <strain evidence="8">YR281</strain>
    </source>
</reference>
<evidence type="ECO:0000256" key="4">
    <source>
        <dbReference type="ARBA" id="ARBA00022989"/>
    </source>
</evidence>
<dbReference type="EMBL" id="FNDI01000018">
    <property type="protein sequence ID" value="SDI51800.1"/>
    <property type="molecule type" value="Genomic_DNA"/>
</dbReference>
<keyword evidence="4 6" id="KW-1133">Transmembrane helix</keyword>
<evidence type="ECO:0000313" key="9">
    <source>
        <dbReference type="Proteomes" id="UP000198900"/>
    </source>
</evidence>
<feature type="transmembrane region" description="Helical" evidence="6">
    <location>
        <begin position="268"/>
        <end position="285"/>
    </location>
</feature>
<feature type="transmembrane region" description="Helical" evidence="6">
    <location>
        <begin position="104"/>
        <end position="123"/>
    </location>
</feature>
<evidence type="ECO:0000313" key="8">
    <source>
        <dbReference type="EMBL" id="SDI51800.1"/>
    </source>
</evidence>
<gene>
    <name evidence="8" type="ORF">SAMN04487926_118122</name>
</gene>
<dbReference type="Gene3D" id="1.20.1250.20">
    <property type="entry name" value="MFS general substrate transporter like domains"/>
    <property type="match status" value="1"/>
</dbReference>
<evidence type="ECO:0000256" key="1">
    <source>
        <dbReference type="ARBA" id="ARBA00004651"/>
    </source>
</evidence>
<dbReference type="InterPro" id="IPR036259">
    <property type="entry name" value="MFS_trans_sf"/>
</dbReference>
<evidence type="ECO:0000256" key="6">
    <source>
        <dbReference type="SAM" id="Phobius"/>
    </source>
</evidence>
<dbReference type="Proteomes" id="UP000198900">
    <property type="component" value="Unassembled WGS sequence"/>
</dbReference>
<accession>A0A7Z7FLD1</accession>
<dbReference type="AlphaFoldDB" id="A0A7Z7FLD1"/>
<keyword evidence="2" id="KW-1003">Cell membrane</keyword>
<dbReference type="InterPro" id="IPR050189">
    <property type="entry name" value="MFS_Efflux_Transporters"/>
</dbReference>
<feature type="transmembrane region" description="Helical" evidence="6">
    <location>
        <begin position="333"/>
        <end position="354"/>
    </location>
</feature>
<comment type="subcellular location">
    <subcellularLocation>
        <location evidence="1">Cell membrane</location>
        <topology evidence="1">Multi-pass membrane protein</topology>
    </subcellularLocation>
</comment>
<dbReference type="PANTHER" id="PTHR43124:SF3">
    <property type="entry name" value="CHLORAMPHENICOL EFFLUX PUMP RV0191"/>
    <property type="match status" value="1"/>
</dbReference>
<dbReference type="PROSITE" id="PS50850">
    <property type="entry name" value="MFS"/>
    <property type="match status" value="1"/>
</dbReference>
<feature type="transmembrane region" description="Helical" evidence="6">
    <location>
        <begin position="129"/>
        <end position="151"/>
    </location>
</feature>
<feature type="domain" description="Major facilitator superfamily (MFS) profile" evidence="7">
    <location>
        <begin position="1"/>
        <end position="359"/>
    </location>
</feature>
<sequence>MLTSLEASFAVDQQHAAHTISAFALAYGVLQLFFGPLGDRFGKVRVIAFATLGCALGNIAAFASGNIHQLLLARAVSGATAAGIVPLTMAWIGDSVAYRRRQEILARLLGATVCGTIFGQWAGGAISSVVSWRVAFLIISVVLGISGALTFREARARPAVTQLSQGQFLENMVSVIQTPWARVVLTITMIEGCFAYTALAFLPTHIHKAVGVQMSQAGLVVGLYGIGGLVYSRAAKILLGQLGEAGFATLGGLLLAVSYVTLSACHELSVNLLACFGAGFGFYVLHNTLQLNATQMSPTYRGTAVSLFSCSLYLGQSIGILLGAVLLERTSTSNLLFLIGLGLLVTGGAFAVLLQHRRGLR</sequence>
<evidence type="ECO:0000256" key="2">
    <source>
        <dbReference type="ARBA" id="ARBA00022475"/>
    </source>
</evidence>
<feature type="transmembrane region" description="Helical" evidence="6">
    <location>
        <begin position="71"/>
        <end position="92"/>
    </location>
</feature>
<proteinExistence type="predicted"/>
<dbReference type="InterPro" id="IPR011701">
    <property type="entry name" value="MFS"/>
</dbReference>
<keyword evidence="9" id="KW-1185">Reference proteome</keyword>
<dbReference type="InterPro" id="IPR020846">
    <property type="entry name" value="MFS_dom"/>
</dbReference>
<feature type="transmembrane region" description="Helical" evidence="6">
    <location>
        <begin position="214"/>
        <end position="232"/>
    </location>
</feature>
<keyword evidence="5 6" id="KW-0472">Membrane</keyword>
<evidence type="ECO:0000259" key="7">
    <source>
        <dbReference type="PROSITE" id="PS50850"/>
    </source>
</evidence>
<feature type="transmembrane region" description="Helical" evidence="6">
    <location>
        <begin position="180"/>
        <end position="202"/>
    </location>
</feature>
<dbReference type="CDD" id="cd17324">
    <property type="entry name" value="MFS_NepI_like"/>
    <property type="match status" value="1"/>
</dbReference>
<dbReference type="GO" id="GO:0005886">
    <property type="term" value="C:plasma membrane"/>
    <property type="evidence" value="ECO:0007669"/>
    <property type="project" value="UniProtKB-SubCell"/>
</dbReference>
<protein>
    <submittedName>
        <fullName evidence="8">Predicted arabinose efflux permease, MFS family</fullName>
    </submittedName>
</protein>
<dbReference type="SUPFAM" id="SSF103473">
    <property type="entry name" value="MFS general substrate transporter"/>
    <property type="match status" value="1"/>
</dbReference>
<feature type="transmembrane region" description="Helical" evidence="6">
    <location>
        <begin position="46"/>
        <end position="65"/>
    </location>
</feature>
<keyword evidence="3 6" id="KW-0812">Transmembrane</keyword>
<feature type="transmembrane region" description="Helical" evidence="6">
    <location>
        <begin position="244"/>
        <end position="262"/>
    </location>
</feature>
<dbReference type="PANTHER" id="PTHR43124">
    <property type="entry name" value="PURINE EFFLUX PUMP PBUE"/>
    <property type="match status" value="1"/>
</dbReference>
<feature type="transmembrane region" description="Helical" evidence="6">
    <location>
        <begin position="305"/>
        <end position="327"/>
    </location>
</feature>
<evidence type="ECO:0000256" key="5">
    <source>
        <dbReference type="ARBA" id="ARBA00023136"/>
    </source>
</evidence>
<feature type="transmembrane region" description="Helical" evidence="6">
    <location>
        <begin position="15"/>
        <end position="34"/>
    </location>
</feature>
<name>A0A7Z7FLD1_9BURK</name>
<comment type="caution">
    <text evidence="8">The sequence shown here is derived from an EMBL/GenBank/DDBJ whole genome shotgun (WGS) entry which is preliminary data.</text>
</comment>
<dbReference type="GO" id="GO:0022857">
    <property type="term" value="F:transmembrane transporter activity"/>
    <property type="evidence" value="ECO:0007669"/>
    <property type="project" value="InterPro"/>
</dbReference>
<organism evidence="8 9">
    <name type="scientific">Paraburkholderia steynii</name>
    <dbReference type="NCBI Taxonomy" id="1245441"/>
    <lineage>
        <taxon>Bacteria</taxon>
        <taxon>Pseudomonadati</taxon>
        <taxon>Pseudomonadota</taxon>
        <taxon>Betaproteobacteria</taxon>
        <taxon>Burkholderiales</taxon>
        <taxon>Burkholderiaceae</taxon>
        <taxon>Paraburkholderia</taxon>
    </lineage>
</organism>
<dbReference type="Pfam" id="PF07690">
    <property type="entry name" value="MFS_1"/>
    <property type="match status" value="1"/>
</dbReference>
<evidence type="ECO:0000256" key="3">
    <source>
        <dbReference type="ARBA" id="ARBA00022692"/>
    </source>
</evidence>